<organism evidence="8 9">
    <name type="scientific">Proteiniclasticum aestuarii</name>
    <dbReference type="NCBI Taxonomy" id="2817862"/>
    <lineage>
        <taxon>Bacteria</taxon>
        <taxon>Bacillati</taxon>
        <taxon>Bacillota</taxon>
        <taxon>Clostridia</taxon>
        <taxon>Eubacteriales</taxon>
        <taxon>Clostridiaceae</taxon>
        <taxon>Proteiniclasticum</taxon>
    </lineage>
</organism>
<dbReference type="SUPFAM" id="SSF55120">
    <property type="entry name" value="Pseudouridine synthase"/>
    <property type="match status" value="1"/>
</dbReference>
<dbReference type="NCBIfam" id="TIGR00005">
    <property type="entry name" value="rluA_subfam"/>
    <property type="match status" value="1"/>
</dbReference>
<proteinExistence type="inferred from homology"/>
<comment type="function">
    <text evidence="6">Responsible for synthesis of pseudouridine from uracil.</text>
</comment>
<evidence type="ECO:0000256" key="4">
    <source>
        <dbReference type="PIRSR" id="PIRSR606225-1"/>
    </source>
</evidence>
<evidence type="ECO:0000256" key="1">
    <source>
        <dbReference type="ARBA" id="ARBA00000073"/>
    </source>
</evidence>
<dbReference type="GO" id="GO:0120159">
    <property type="term" value="F:rRNA pseudouridine synthase activity"/>
    <property type="evidence" value="ECO:0007669"/>
    <property type="project" value="UniProtKB-ARBA"/>
</dbReference>
<feature type="active site" evidence="4">
    <location>
        <position position="134"/>
    </location>
</feature>
<dbReference type="Gene3D" id="3.30.2350.10">
    <property type="entry name" value="Pseudouridine synthase"/>
    <property type="match status" value="1"/>
</dbReference>
<evidence type="ECO:0000259" key="7">
    <source>
        <dbReference type="SMART" id="SM00363"/>
    </source>
</evidence>
<evidence type="ECO:0000256" key="5">
    <source>
        <dbReference type="PROSITE-ProRule" id="PRU00182"/>
    </source>
</evidence>
<evidence type="ECO:0000256" key="3">
    <source>
        <dbReference type="ARBA" id="ARBA00023235"/>
    </source>
</evidence>
<dbReference type="Pfam" id="PF00849">
    <property type="entry name" value="PseudoU_synth_2"/>
    <property type="match status" value="1"/>
</dbReference>
<evidence type="ECO:0000313" key="8">
    <source>
        <dbReference type="EMBL" id="MBO1265779.1"/>
    </source>
</evidence>
<dbReference type="GO" id="GO:0000455">
    <property type="term" value="P:enzyme-directed rRNA pseudouridine synthesis"/>
    <property type="evidence" value="ECO:0007669"/>
    <property type="project" value="TreeGrafter"/>
</dbReference>
<dbReference type="EMBL" id="JAFNJU010000009">
    <property type="protein sequence ID" value="MBO1265779.1"/>
    <property type="molecule type" value="Genomic_DNA"/>
</dbReference>
<dbReference type="GO" id="GO:0003723">
    <property type="term" value="F:RNA binding"/>
    <property type="evidence" value="ECO:0007669"/>
    <property type="project" value="UniProtKB-KW"/>
</dbReference>
<dbReference type="PANTHER" id="PTHR21600">
    <property type="entry name" value="MITOCHONDRIAL RNA PSEUDOURIDINE SYNTHASE"/>
    <property type="match status" value="1"/>
</dbReference>
<dbReference type="InterPro" id="IPR006145">
    <property type="entry name" value="PsdUridine_synth_RsuA/RluA"/>
</dbReference>
<dbReference type="CDD" id="cd02869">
    <property type="entry name" value="PseudoU_synth_RluA_like"/>
    <property type="match status" value="1"/>
</dbReference>
<evidence type="ECO:0000256" key="6">
    <source>
        <dbReference type="RuleBase" id="RU362028"/>
    </source>
</evidence>
<keyword evidence="3 6" id="KW-0413">Isomerase</keyword>
<comment type="similarity">
    <text evidence="2 6">Belongs to the pseudouridine synthase RluA family.</text>
</comment>
<evidence type="ECO:0000313" key="9">
    <source>
        <dbReference type="Proteomes" id="UP000664218"/>
    </source>
</evidence>
<keyword evidence="5" id="KW-0694">RNA-binding</keyword>
<dbReference type="RefSeq" id="WP_207600344.1">
    <property type="nucleotide sequence ID" value="NZ_JAFNJU010000009.1"/>
</dbReference>
<protein>
    <recommendedName>
        <fullName evidence="6">Pseudouridine synthase</fullName>
        <ecNumber evidence="6">5.4.99.-</ecNumber>
    </recommendedName>
</protein>
<evidence type="ECO:0000256" key="2">
    <source>
        <dbReference type="ARBA" id="ARBA00010876"/>
    </source>
</evidence>
<dbReference type="InterPro" id="IPR002942">
    <property type="entry name" value="S4_RNA-bd"/>
</dbReference>
<sequence length="309" mass="35510">MKVIEKDIPLSYAGEKIKTYLKEEMNLSTRFIRSAAMEKRIRVNNRPVKLDYILREEDHLLISLISKETQDIEPENLPISIVHEDDAILIVNKAPYMVVHPTRRHQSGTLANAVIHHYRSKGEDTIIRLVSRLDMNTSGLTILAKNQFVHSKISQDMQNEDYDKYYVAIVKGAFPEETRLIDLPIYRDGDGAYNRVIDERGQESRTEVEVIERCNGYSLLLLKLLTGRTHQIRVHLSHLGYPIIGDELYGGDLTAMDRQALHAVYISFQHPVTGKPMDAFADLLPDMYEVGKNIGFDMTKVNRNLFMNR</sequence>
<dbReference type="InterPro" id="IPR006225">
    <property type="entry name" value="PsdUridine_synth_RluC/D"/>
</dbReference>
<gene>
    <name evidence="8" type="ORF">J3A84_12135</name>
</gene>
<dbReference type="AlphaFoldDB" id="A0A939H7R9"/>
<dbReference type="PROSITE" id="PS50889">
    <property type="entry name" value="S4"/>
    <property type="match status" value="1"/>
</dbReference>
<reference evidence="8" key="1">
    <citation type="submission" date="2021-03" db="EMBL/GenBank/DDBJ databases">
        <title>Proteiniclasticum marinus sp. nov., isolated from tidal flat sediment.</title>
        <authorList>
            <person name="Namirimu T."/>
            <person name="Yang J.-A."/>
            <person name="Yang S.-H."/>
            <person name="Kim Y.-J."/>
            <person name="Kwon K.K."/>
        </authorList>
    </citation>
    <scope>NUCLEOTIDE SEQUENCE</scope>
    <source>
        <strain evidence="8">SCR006</strain>
    </source>
</reference>
<dbReference type="Proteomes" id="UP000664218">
    <property type="component" value="Unassembled WGS sequence"/>
</dbReference>
<dbReference type="InterPro" id="IPR020103">
    <property type="entry name" value="PsdUridine_synth_cat_dom_sf"/>
</dbReference>
<keyword evidence="9" id="KW-1185">Reference proteome</keyword>
<name>A0A939H7R9_9CLOT</name>
<comment type="catalytic activity">
    <reaction evidence="1 6">
        <text>a uridine in RNA = a pseudouridine in RNA</text>
        <dbReference type="Rhea" id="RHEA:48348"/>
        <dbReference type="Rhea" id="RHEA-COMP:12068"/>
        <dbReference type="Rhea" id="RHEA-COMP:12069"/>
        <dbReference type="ChEBI" id="CHEBI:65314"/>
        <dbReference type="ChEBI" id="CHEBI:65315"/>
    </reaction>
</comment>
<comment type="caution">
    <text evidence="8">The sequence shown here is derived from an EMBL/GenBank/DDBJ whole genome shotgun (WGS) entry which is preliminary data.</text>
</comment>
<dbReference type="PANTHER" id="PTHR21600:SF44">
    <property type="entry name" value="RIBOSOMAL LARGE SUBUNIT PSEUDOURIDINE SYNTHASE D"/>
    <property type="match status" value="1"/>
</dbReference>
<feature type="domain" description="RNA-binding S4" evidence="7">
    <location>
        <begin position="15"/>
        <end position="78"/>
    </location>
</feature>
<dbReference type="SMART" id="SM00363">
    <property type="entry name" value="S4"/>
    <property type="match status" value="1"/>
</dbReference>
<dbReference type="InterPro" id="IPR050188">
    <property type="entry name" value="RluA_PseudoU_synthase"/>
</dbReference>
<accession>A0A939H7R9</accession>
<dbReference type="EC" id="5.4.99.-" evidence="6"/>